<reference evidence="4" key="2">
    <citation type="submission" date="2023-05" db="EMBL/GenBank/DDBJ databases">
        <authorList>
            <consortium name="Lawrence Berkeley National Laboratory"/>
            <person name="Steindorff A."/>
            <person name="Hensen N."/>
            <person name="Bonometti L."/>
            <person name="Westerberg I."/>
            <person name="Brannstrom I.O."/>
            <person name="Guillou S."/>
            <person name="Cros-Aarteil S."/>
            <person name="Calhoun S."/>
            <person name="Haridas S."/>
            <person name="Kuo A."/>
            <person name="Mondo S."/>
            <person name="Pangilinan J."/>
            <person name="Riley R."/>
            <person name="Labutti K."/>
            <person name="Andreopoulos B."/>
            <person name="Lipzen A."/>
            <person name="Chen C."/>
            <person name="Yanf M."/>
            <person name="Daum C."/>
            <person name="Ng V."/>
            <person name="Clum A."/>
            <person name="Ohm R."/>
            <person name="Martin F."/>
            <person name="Silar P."/>
            <person name="Natvig D."/>
            <person name="Lalanne C."/>
            <person name="Gautier V."/>
            <person name="Ament-Velasquez S.L."/>
            <person name="Kruys A."/>
            <person name="Hutchinson M.I."/>
            <person name="Powell A.J."/>
            <person name="Barry K."/>
            <person name="Miller A.N."/>
            <person name="Grigoriev I.V."/>
            <person name="Debuchy R."/>
            <person name="Gladieux P."/>
            <person name="Thoren M.H."/>
            <person name="Johannesson H."/>
        </authorList>
    </citation>
    <scope>NUCLEOTIDE SEQUENCE</scope>
    <source>
        <strain evidence="4">CBS 315.58</strain>
    </source>
</reference>
<dbReference type="PANTHER" id="PTHR46844">
    <property type="entry name" value="SLR5058 PROTEIN"/>
    <property type="match status" value="1"/>
</dbReference>
<name>A0AAN6XAH2_9PEZI</name>
<dbReference type="Gene3D" id="3.40.50.300">
    <property type="entry name" value="P-loop containing nucleotide triphosphate hydrolases"/>
    <property type="match status" value="1"/>
</dbReference>
<dbReference type="SUPFAM" id="SSF52540">
    <property type="entry name" value="P-loop containing nucleoside triphosphate hydrolases"/>
    <property type="match status" value="1"/>
</dbReference>
<feature type="non-terminal residue" evidence="4">
    <location>
        <position position="1101"/>
    </location>
</feature>
<evidence type="ECO:0000259" key="3">
    <source>
        <dbReference type="PROSITE" id="PS50837"/>
    </source>
</evidence>
<dbReference type="InterPro" id="IPR016024">
    <property type="entry name" value="ARM-type_fold"/>
</dbReference>
<reference evidence="4" key="1">
    <citation type="journal article" date="2023" name="Mol. Phylogenet. Evol.">
        <title>Genome-scale phylogeny and comparative genomics of the fungal order Sordariales.</title>
        <authorList>
            <person name="Hensen N."/>
            <person name="Bonometti L."/>
            <person name="Westerberg I."/>
            <person name="Brannstrom I.O."/>
            <person name="Guillou S."/>
            <person name="Cros-Aarteil S."/>
            <person name="Calhoun S."/>
            <person name="Haridas S."/>
            <person name="Kuo A."/>
            <person name="Mondo S."/>
            <person name="Pangilinan J."/>
            <person name="Riley R."/>
            <person name="LaButti K."/>
            <person name="Andreopoulos B."/>
            <person name="Lipzen A."/>
            <person name="Chen C."/>
            <person name="Yan M."/>
            <person name="Daum C."/>
            <person name="Ng V."/>
            <person name="Clum A."/>
            <person name="Steindorff A."/>
            <person name="Ohm R.A."/>
            <person name="Martin F."/>
            <person name="Silar P."/>
            <person name="Natvig D.O."/>
            <person name="Lalanne C."/>
            <person name="Gautier V."/>
            <person name="Ament-Velasquez S.L."/>
            <person name="Kruys A."/>
            <person name="Hutchinson M.I."/>
            <person name="Powell A.J."/>
            <person name="Barry K."/>
            <person name="Miller A.N."/>
            <person name="Grigoriev I.V."/>
            <person name="Debuchy R."/>
            <person name="Gladieux P."/>
            <person name="Hiltunen Thoren M."/>
            <person name="Johannesson H."/>
        </authorList>
    </citation>
    <scope>NUCLEOTIDE SEQUENCE</scope>
    <source>
        <strain evidence="4">CBS 315.58</strain>
    </source>
</reference>
<comment type="caution">
    <text evidence="4">The sequence shown here is derived from an EMBL/GenBank/DDBJ whole genome shotgun (WGS) entry which is preliminary data.</text>
</comment>
<evidence type="ECO:0000256" key="2">
    <source>
        <dbReference type="SAM" id="Phobius"/>
    </source>
</evidence>
<gene>
    <name evidence="4" type="ORF">QBC40DRAFT_38115</name>
</gene>
<keyword evidence="2" id="KW-1133">Transmembrane helix</keyword>
<dbReference type="SUPFAM" id="SSF53474">
    <property type="entry name" value="alpha/beta-Hydrolases"/>
    <property type="match status" value="1"/>
</dbReference>
<dbReference type="AlphaFoldDB" id="A0AAN6XAH2"/>
<dbReference type="InterPro" id="IPR029058">
    <property type="entry name" value="AB_hydrolase_fold"/>
</dbReference>
<keyword evidence="2" id="KW-0472">Membrane</keyword>
<dbReference type="Proteomes" id="UP001303160">
    <property type="component" value="Unassembled WGS sequence"/>
</dbReference>
<dbReference type="SUPFAM" id="SSF48371">
    <property type="entry name" value="ARM repeat"/>
    <property type="match status" value="1"/>
</dbReference>
<dbReference type="PANTHER" id="PTHR46844:SF1">
    <property type="entry name" value="SLR5058 PROTEIN"/>
    <property type="match status" value="1"/>
</dbReference>
<keyword evidence="2" id="KW-0812">Transmembrane</keyword>
<accession>A0AAN6XAH2</accession>
<dbReference type="InterPro" id="IPR027417">
    <property type="entry name" value="P-loop_NTPase"/>
</dbReference>
<dbReference type="Pfam" id="PF13646">
    <property type="entry name" value="HEAT_2"/>
    <property type="match status" value="1"/>
</dbReference>
<dbReference type="Pfam" id="PF23238">
    <property type="entry name" value="DUF7068"/>
    <property type="match status" value="1"/>
</dbReference>
<dbReference type="PROSITE" id="PS50837">
    <property type="entry name" value="NACHT"/>
    <property type="match status" value="1"/>
</dbReference>
<dbReference type="InterPro" id="IPR007111">
    <property type="entry name" value="NACHT_NTPase"/>
</dbReference>
<feature type="domain" description="NACHT" evidence="3">
    <location>
        <begin position="483"/>
        <end position="619"/>
    </location>
</feature>
<sequence length="1101" mass="125484">MFLFTVGQVVFLVAQMIAFYLFLRRLAQTSSSSPSPAQSSSEPDQRTEVHCGSRAVSPAAGEPATATQKQSRECPASCGQPPSPPLIQTKGVILRQVHPPPHIGTETDVDIIAIHGLDTKSPDTWVWQAKGVRVNWLEDAHMLPQRCPTARIFTCDWPADLLEQPDFIQKTIEEFARLLLAGISNRPAAPNDPPGKDDRPIVFIASCLGGIVLMKALVMATDEYLCVRQATRGIVFLATPFRGTSFEHVAKWAEPGLRAWASVRAKKVSNLLEHVNPTFKLGELVRRFTGLCRKNALIDHVFTFYETGNSSLPRKVVSCLPAFLSQEQPLVNQQSATLDFVPHPLPLDRPHILMNKFCGPDDTDYVSVAGKMATLLAKVRSGRPIEKADAWIRKTRYSRKQLQIERLSGGLLPMDQCYINLAIVERPGDNVARGEEGDTAQQSSPFSLLARLKLETPDEEIEVKLSNLLEPRKTRDGQTRRPRRILIRGRAGVGKTTLCKKIVYEFTCGTMWADLFDRVLWVPLRNLKQAARREDPGYNFGDLFRDEYFSQHPERSKLAEALWGALQDTESGRTLFILDGLDEVLQELHGVMSVFFAELLNQLNVIITARPNALLPPQLDPLDLEMETIGFYPDQITAYIESAFTDREKCKRNLENIEEVQSFLQRHPLMQGLMRIPIQLDAFCYTWNGFPRKAVPETMTAVYRDIEESLWKKDAVKLDKLTQGRMHVAHRSEISKSVKHELYLLEFLAFTGMHNDVIDFEQNHRDAISEHFKLCEIDFLLDEILGSVSFLRTSDTSLDKRDRNYHFLHLTFQEYFAARYFTRQWATEGELTCLKLSNGEGQPMQPTAFLQKYKYDARYNIMWRFVAGLLDDTAGKKTRRFFQTIEEEPRDLLGPTHQRLVMHCLSEVERKKSTFTEFREKLENQLEQWLLFEYDFTGNSTLAREMECPEQVLINALTQASKDARTVLLESLSRRTAVPSSIIQLVSPWLTNRAFKRQYIAILLILRNQHNSLPNKIQQGIAARLEDKDRDVRRAAIRALQGRADLPEQMLQGIAARLEHEDWDVRQAAIEALQGRADLPEQMLQGIAARLEHEVWDVRQA</sequence>
<dbReference type="Gene3D" id="1.25.10.10">
    <property type="entry name" value="Leucine-rich Repeat Variant"/>
    <property type="match status" value="1"/>
</dbReference>
<proteinExistence type="predicted"/>
<evidence type="ECO:0000313" key="4">
    <source>
        <dbReference type="EMBL" id="KAK4194277.1"/>
    </source>
</evidence>
<evidence type="ECO:0000313" key="5">
    <source>
        <dbReference type="Proteomes" id="UP001303160"/>
    </source>
</evidence>
<dbReference type="Pfam" id="PF05729">
    <property type="entry name" value="NACHT"/>
    <property type="match status" value="1"/>
</dbReference>
<feature type="compositionally biased region" description="Low complexity" evidence="1">
    <location>
        <begin position="31"/>
        <end position="41"/>
    </location>
</feature>
<feature type="region of interest" description="Disordered" evidence="1">
    <location>
        <begin position="31"/>
        <end position="82"/>
    </location>
</feature>
<keyword evidence="5" id="KW-1185">Reference proteome</keyword>
<dbReference type="InterPro" id="IPR011989">
    <property type="entry name" value="ARM-like"/>
</dbReference>
<protein>
    <submittedName>
        <fullName evidence="4">NACHT domain-containing protein</fullName>
    </submittedName>
</protein>
<organism evidence="4 5">
    <name type="scientific">Triangularia verruculosa</name>
    <dbReference type="NCBI Taxonomy" id="2587418"/>
    <lineage>
        <taxon>Eukaryota</taxon>
        <taxon>Fungi</taxon>
        <taxon>Dikarya</taxon>
        <taxon>Ascomycota</taxon>
        <taxon>Pezizomycotina</taxon>
        <taxon>Sordariomycetes</taxon>
        <taxon>Sordariomycetidae</taxon>
        <taxon>Sordariales</taxon>
        <taxon>Podosporaceae</taxon>
        <taxon>Triangularia</taxon>
    </lineage>
</organism>
<feature type="transmembrane region" description="Helical" evidence="2">
    <location>
        <begin position="201"/>
        <end position="220"/>
    </location>
</feature>
<dbReference type="EMBL" id="MU864076">
    <property type="protein sequence ID" value="KAK4194277.1"/>
    <property type="molecule type" value="Genomic_DNA"/>
</dbReference>
<feature type="transmembrane region" description="Helical" evidence="2">
    <location>
        <begin position="6"/>
        <end position="23"/>
    </location>
</feature>
<evidence type="ECO:0000256" key="1">
    <source>
        <dbReference type="SAM" id="MobiDB-lite"/>
    </source>
</evidence>
<dbReference type="InterPro" id="IPR055496">
    <property type="entry name" value="DUF7068"/>
</dbReference>